<dbReference type="RefSeq" id="WP_031595896.1">
    <property type="nucleotide sequence ID" value="NZ_CP053676.1"/>
</dbReference>
<dbReference type="InterPro" id="IPR006311">
    <property type="entry name" value="TAT_signal"/>
</dbReference>
<name>A0A149VYQ6_9PROT</name>
<accession>A0A149VYQ6</accession>
<evidence type="ECO:0000256" key="1">
    <source>
        <dbReference type="SAM" id="SignalP"/>
    </source>
</evidence>
<keyword evidence="3" id="KW-1185">Reference proteome</keyword>
<feature type="chain" id="PRO_5007557598" description="Transcriptional initiation protein Tat" evidence="1">
    <location>
        <begin position="31"/>
        <end position="264"/>
    </location>
</feature>
<reference evidence="2 3" key="1">
    <citation type="submission" date="2016-01" db="EMBL/GenBank/DDBJ databases">
        <title>Genome sequence of the acidophilic iron oxidising Ferrovum strain Z-31.</title>
        <authorList>
            <person name="Poehlein A."/>
            <person name="Ullrich S.R."/>
            <person name="Schloemann M."/>
            <person name="Muehling M."/>
            <person name="Daniel R."/>
        </authorList>
    </citation>
    <scope>NUCLEOTIDE SEQUENCE [LARGE SCALE GENOMIC DNA]</scope>
    <source>
        <strain evidence="2 3">Z-31</strain>
    </source>
</reference>
<evidence type="ECO:0000313" key="2">
    <source>
        <dbReference type="EMBL" id="KXW58355.1"/>
    </source>
</evidence>
<gene>
    <name evidence="2" type="ORF">FEMY_11180</name>
</gene>
<proteinExistence type="predicted"/>
<dbReference type="EMBL" id="LRRD01000016">
    <property type="protein sequence ID" value="KXW58355.1"/>
    <property type="molecule type" value="Genomic_DNA"/>
</dbReference>
<evidence type="ECO:0000313" key="3">
    <source>
        <dbReference type="Proteomes" id="UP000075653"/>
    </source>
</evidence>
<protein>
    <recommendedName>
        <fullName evidence="4">Transcriptional initiation protein Tat</fullName>
    </recommendedName>
</protein>
<feature type="signal peptide" evidence="1">
    <location>
        <begin position="1"/>
        <end position="30"/>
    </location>
</feature>
<dbReference type="AlphaFoldDB" id="A0A149VYQ6"/>
<organism evidence="2 3">
    <name type="scientific">Ferrovum myxofaciens</name>
    <dbReference type="NCBI Taxonomy" id="416213"/>
    <lineage>
        <taxon>Bacteria</taxon>
        <taxon>Pseudomonadati</taxon>
        <taxon>Pseudomonadota</taxon>
        <taxon>Betaproteobacteria</taxon>
        <taxon>Ferrovales</taxon>
        <taxon>Ferrovaceae</taxon>
        <taxon>Ferrovum</taxon>
    </lineage>
</organism>
<evidence type="ECO:0008006" key="4">
    <source>
        <dbReference type="Google" id="ProtNLM"/>
    </source>
</evidence>
<comment type="caution">
    <text evidence="2">The sequence shown here is derived from an EMBL/GenBank/DDBJ whole genome shotgun (WGS) entry which is preliminary data.</text>
</comment>
<sequence length="264" mass="29385">MNNARRGMLGFMTSGLATLTLVGGGTAAHAESISTPLKTLIPEGTPWLSLLNKSLEKTPRRRDFKSVPMILTRPEEWDDEALRLIFQYQGQHKQVFDNMILDGPWLNLMRNALNTQTWAFGHKDFLVVSGTHGPAHLALYDDYIWEKYQLSQLTQGKFKDNSFLKVPAAAQADPTQYEDITGVFSPLDNSIPVLQARGVVFLACHNAIFELATRLHKTEINPDHRSIPQLAAELTNHLIDGAVLTPGVMGTIPELGARGFYYAK</sequence>
<dbReference type="OrthoDB" id="9151693at2"/>
<dbReference type="GeneID" id="301709796"/>
<keyword evidence="1" id="KW-0732">Signal</keyword>
<dbReference type="PATRIC" id="fig|1789004.3.peg.1134"/>
<dbReference type="Proteomes" id="UP000075653">
    <property type="component" value="Unassembled WGS sequence"/>
</dbReference>
<dbReference type="STRING" id="1789004.FEMY_11180"/>
<dbReference type="PROSITE" id="PS51318">
    <property type="entry name" value="TAT"/>
    <property type="match status" value="1"/>
</dbReference>